<comment type="caution">
    <text evidence="3">The sequence shown here is derived from an EMBL/GenBank/DDBJ whole genome shotgun (WGS) entry which is preliminary data.</text>
</comment>
<proteinExistence type="predicted"/>
<dbReference type="RefSeq" id="WP_127725327.1">
    <property type="nucleotide sequence ID" value="NZ_RLIH01000020.1"/>
</dbReference>
<keyword evidence="4" id="KW-1185">Reference proteome</keyword>
<dbReference type="InterPro" id="IPR047767">
    <property type="entry name" value="PSP1-like"/>
</dbReference>
<evidence type="ECO:0000313" key="3">
    <source>
        <dbReference type="EMBL" id="RVU53922.1"/>
    </source>
</evidence>
<dbReference type="GO" id="GO:0005737">
    <property type="term" value="C:cytoplasm"/>
    <property type="evidence" value="ECO:0007669"/>
    <property type="project" value="TreeGrafter"/>
</dbReference>
<feature type="region of interest" description="Disordered" evidence="1">
    <location>
        <begin position="278"/>
        <end position="297"/>
    </location>
</feature>
<sequence length="297" mass="33960">MIDVVGVRFKRNGKIYYFDPNSTGADKGDDVIVETIRGLEYGSVVITKSIEEEEIQSELKQVIRIADIEDESKNIDNRNRAKEALIICEQQCQRHNLDMKLINAEYTFDNSKLLFYFTAEGRIDFRELVKDLAAIFKTRIELRQIGVRDEAKTVGALGCCGLACCCSTFLSEFSPVSIKMAKDQGLSLNPTKISGVCGRLMCCLKYEQDGYEEILRKMPNVGEIVETDIGRGTVVATYTIQKLVKIVFTKDEESEYQLYSLEDIKRTRKFNRSFKNEKSELKEEEVDAEELEELEKE</sequence>
<gene>
    <name evidence="3" type="ORF">EF514_10120</name>
</gene>
<evidence type="ECO:0000256" key="1">
    <source>
        <dbReference type="SAM" id="MobiDB-lite"/>
    </source>
</evidence>
<dbReference type="InterPro" id="IPR007557">
    <property type="entry name" value="PSP1_C"/>
</dbReference>
<evidence type="ECO:0000259" key="2">
    <source>
        <dbReference type="PROSITE" id="PS51411"/>
    </source>
</evidence>
<dbReference type="OrthoDB" id="9779344at2"/>
<feature type="compositionally biased region" description="Acidic residues" evidence="1">
    <location>
        <begin position="282"/>
        <end position="297"/>
    </location>
</feature>
<accession>A0A437S4G2</accession>
<protein>
    <submittedName>
        <fullName evidence="3">Stage 0 sporulation protein</fullName>
    </submittedName>
</protein>
<name>A0A437S4G2_9FIRM</name>
<dbReference type="PANTHER" id="PTHR43830:SF3">
    <property type="entry name" value="PROTEIN PSP1"/>
    <property type="match status" value="1"/>
</dbReference>
<dbReference type="Pfam" id="PF04468">
    <property type="entry name" value="PSP1"/>
    <property type="match status" value="1"/>
</dbReference>
<organism evidence="3 4">
    <name type="scientific">Anaerosphaera multitolerans</name>
    <dbReference type="NCBI Taxonomy" id="2487351"/>
    <lineage>
        <taxon>Bacteria</taxon>
        <taxon>Bacillati</taxon>
        <taxon>Bacillota</taxon>
        <taxon>Tissierellia</taxon>
        <taxon>Tissierellales</taxon>
        <taxon>Peptoniphilaceae</taxon>
        <taxon>Anaerosphaera</taxon>
    </lineage>
</organism>
<dbReference type="PANTHER" id="PTHR43830">
    <property type="entry name" value="PROTEIN PSP1"/>
    <property type="match status" value="1"/>
</dbReference>
<evidence type="ECO:0000313" key="4">
    <source>
        <dbReference type="Proteomes" id="UP000288812"/>
    </source>
</evidence>
<dbReference type="NCBIfam" id="NF041131">
    <property type="entry name" value="RicT_YaaT_fam"/>
    <property type="match status" value="1"/>
</dbReference>
<dbReference type="Proteomes" id="UP000288812">
    <property type="component" value="Unassembled WGS sequence"/>
</dbReference>
<dbReference type="PROSITE" id="PS51411">
    <property type="entry name" value="PSP1_C"/>
    <property type="match status" value="1"/>
</dbReference>
<dbReference type="EMBL" id="RLIH01000020">
    <property type="protein sequence ID" value="RVU53922.1"/>
    <property type="molecule type" value="Genomic_DNA"/>
</dbReference>
<dbReference type="AlphaFoldDB" id="A0A437S4G2"/>
<reference evidence="3 4" key="1">
    <citation type="submission" date="2018-11" db="EMBL/GenBank/DDBJ databases">
        <title>Genome sequencing and assembly of Anaerosphaera sp. nov., GS7-6-2.</title>
        <authorList>
            <person name="Rettenmaier R."/>
            <person name="Liebl W."/>
            <person name="Zverlov V."/>
        </authorList>
    </citation>
    <scope>NUCLEOTIDE SEQUENCE [LARGE SCALE GENOMIC DNA]</scope>
    <source>
        <strain evidence="3 4">GS7-6-2</strain>
    </source>
</reference>
<feature type="domain" description="PSP1 C-terminal" evidence="2">
    <location>
        <begin position="60"/>
        <end position="145"/>
    </location>
</feature>